<keyword evidence="2" id="KW-1185">Reference proteome</keyword>
<organism evidence="1 2">
    <name type="scientific">Trichogramma brassicae</name>
    <dbReference type="NCBI Taxonomy" id="86971"/>
    <lineage>
        <taxon>Eukaryota</taxon>
        <taxon>Metazoa</taxon>
        <taxon>Ecdysozoa</taxon>
        <taxon>Arthropoda</taxon>
        <taxon>Hexapoda</taxon>
        <taxon>Insecta</taxon>
        <taxon>Pterygota</taxon>
        <taxon>Neoptera</taxon>
        <taxon>Endopterygota</taxon>
        <taxon>Hymenoptera</taxon>
        <taxon>Apocrita</taxon>
        <taxon>Proctotrupomorpha</taxon>
        <taxon>Chalcidoidea</taxon>
        <taxon>Trichogrammatidae</taxon>
        <taxon>Trichogramma</taxon>
    </lineage>
</organism>
<proteinExistence type="predicted"/>
<evidence type="ECO:0000313" key="2">
    <source>
        <dbReference type="Proteomes" id="UP000479190"/>
    </source>
</evidence>
<name>A0A6H5HUH5_9HYME</name>
<evidence type="ECO:0000313" key="1">
    <source>
        <dbReference type="EMBL" id="CAB0027952.1"/>
    </source>
</evidence>
<reference evidence="1 2" key="1">
    <citation type="submission" date="2020-02" db="EMBL/GenBank/DDBJ databases">
        <authorList>
            <person name="Ferguson B K."/>
        </authorList>
    </citation>
    <scope>NUCLEOTIDE SEQUENCE [LARGE SCALE GENOMIC DNA]</scope>
</reference>
<dbReference type="EMBL" id="CADCXV010000034">
    <property type="protein sequence ID" value="CAB0027952.1"/>
    <property type="molecule type" value="Genomic_DNA"/>
</dbReference>
<sequence>MSVSKFIASRASDGALRYTESILDIKNQDRPRLEYPWYRLCSRVGEVDSHLRLMSLRSSLLRLRSSLSSHPLSLLASSMERYYHARNSRLGNVRESVMYPPRILHGSIPELIKNR</sequence>
<protein>
    <submittedName>
        <fullName evidence="1">Uncharacterized protein</fullName>
    </submittedName>
</protein>
<gene>
    <name evidence="1" type="ORF">TBRA_LOCUS182</name>
</gene>
<feature type="non-terminal residue" evidence="1">
    <location>
        <position position="115"/>
    </location>
</feature>
<accession>A0A6H5HUH5</accession>
<dbReference type="AlphaFoldDB" id="A0A6H5HUH5"/>
<dbReference type="Proteomes" id="UP000479190">
    <property type="component" value="Unassembled WGS sequence"/>
</dbReference>